<dbReference type="AlphaFoldDB" id="A0A9W2YUP7"/>
<reference evidence="2" key="1">
    <citation type="submission" date="2025-08" db="UniProtKB">
        <authorList>
            <consortium name="RefSeq"/>
        </authorList>
    </citation>
    <scope>IDENTIFICATION</scope>
</reference>
<accession>A0A9W2YUP7</accession>
<evidence type="ECO:0000313" key="2">
    <source>
        <dbReference type="RefSeq" id="XP_055866447.1"/>
    </source>
</evidence>
<dbReference type="GeneID" id="106068495"/>
<gene>
    <name evidence="2" type="primary">LOC106068495</name>
</gene>
<organism evidence="1 2">
    <name type="scientific">Biomphalaria glabrata</name>
    <name type="common">Bloodfluke planorb</name>
    <name type="synonym">Freshwater snail</name>
    <dbReference type="NCBI Taxonomy" id="6526"/>
    <lineage>
        <taxon>Eukaryota</taxon>
        <taxon>Metazoa</taxon>
        <taxon>Spiralia</taxon>
        <taxon>Lophotrochozoa</taxon>
        <taxon>Mollusca</taxon>
        <taxon>Gastropoda</taxon>
        <taxon>Heterobranchia</taxon>
        <taxon>Euthyneura</taxon>
        <taxon>Panpulmonata</taxon>
        <taxon>Hygrophila</taxon>
        <taxon>Lymnaeoidea</taxon>
        <taxon>Planorbidae</taxon>
        <taxon>Biomphalaria</taxon>
    </lineage>
</organism>
<keyword evidence="1" id="KW-1185">Reference proteome</keyword>
<dbReference type="RefSeq" id="XP_055866447.1">
    <property type="nucleotide sequence ID" value="XM_056010472.1"/>
</dbReference>
<proteinExistence type="predicted"/>
<evidence type="ECO:0000313" key="1">
    <source>
        <dbReference type="Proteomes" id="UP001165740"/>
    </source>
</evidence>
<dbReference type="Proteomes" id="UP001165740">
    <property type="component" value="Chromosome 14"/>
</dbReference>
<name>A0A9W2YUP7_BIOGL</name>
<protein>
    <submittedName>
        <fullName evidence="2">Uncharacterized protein LOC106068495 isoform X1</fullName>
    </submittedName>
</protein>
<sequence>MTSGGMLSIPAALPVFICLSAFRISSLVTSMFVGPTFRSGGLRGFAGRIIASRVIEELKLSHNGKMAGIEKIREAESCTKDFNTRVSAPGVLENNKVVIIDMDEVYNIGSKVQYLKEFFINALELPGTLTEYRLFGVKEEKEREIDENTTIDDIYKYVLTGSFIMKFQKMPKQG</sequence>